<evidence type="ECO:0000313" key="2">
    <source>
        <dbReference type="EMBL" id="KAF9662921.1"/>
    </source>
</evidence>
<gene>
    <name evidence="2" type="ORF">SADUNF_Sadunf18G0104600</name>
</gene>
<feature type="region of interest" description="Disordered" evidence="1">
    <location>
        <begin position="1"/>
        <end position="34"/>
    </location>
</feature>
<comment type="caution">
    <text evidence="2">The sequence shown here is derived from an EMBL/GenBank/DDBJ whole genome shotgun (WGS) entry which is preliminary data.</text>
</comment>
<feature type="compositionally biased region" description="Basic and acidic residues" evidence="1">
    <location>
        <begin position="12"/>
        <end position="21"/>
    </location>
</feature>
<protein>
    <submittedName>
        <fullName evidence="2">Uncharacterized protein</fullName>
    </submittedName>
</protein>
<feature type="compositionally biased region" description="Polar residues" evidence="1">
    <location>
        <begin position="1"/>
        <end position="11"/>
    </location>
</feature>
<name>A0A835J503_9ROSI</name>
<proteinExistence type="predicted"/>
<sequence>MVSFTDGGSNQSKEEKRERKVAFGTASDPIHPKIRRHNAITRTANNLIAPALISTSKKTLEQNLKRTGDFILEK</sequence>
<reference evidence="2 3" key="1">
    <citation type="submission" date="2020-10" db="EMBL/GenBank/DDBJ databases">
        <title>Plant Genome Project.</title>
        <authorList>
            <person name="Zhang R.-G."/>
        </authorList>
    </citation>
    <scope>NUCLEOTIDE SEQUENCE [LARGE SCALE GENOMIC DNA]</scope>
    <source>
        <strain evidence="2">FAFU-HL-1</strain>
        <tissue evidence="2">Leaf</tissue>
    </source>
</reference>
<dbReference type="AlphaFoldDB" id="A0A835J503"/>
<keyword evidence="3" id="KW-1185">Reference proteome</keyword>
<evidence type="ECO:0000256" key="1">
    <source>
        <dbReference type="SAM" id="MobiDB-lite"/>
    </source>
</evidence>
<organism evidence="2 3">
    <name type="scientific">Salix dunnii</name>
    <dbReference type="NCBI Taxonomy" id="1413687"/>
    <lineage>
        <taxon>Eukaryota</taxon>
        <taxon>Viridiplantae</taxon>
        <taxon>Streptophyta</taxon>
        <taxon>Embryophyta</taxon>
        <taxon>Tracheophyta</taxon>
        <taxon>Spermatophyta</taxon>
        <taxon>Magnoliopsida</taxon>
        <taxon>eudicotyledons</taxon>
        <taxon>Gunneridae</taxon>
        <taxon>Pentapetalae</taxon>
        <taxon>rosids</taxon>
        <taxon>fabids</taxon>
        <taxon>Malpighiales</taxon>
        <taxon>Salicaceae</taxon>
        <taxon>Saliceae</taxon>
        <taxon>Salix</taxon>
    </lineage>
</organism>
<accession>A0A835J503</accession>
<dbReference type="EMBL" id="JADGMS010000018">
    <property type="protein sequence ID" value="KAF9662921.1"/>
    <property type="molecule type" value="Genomic_DNA"/>
</dbReference>
<dbReference type="Proteomes" id="UP000657918">
    <property type="component" value="Unassembled WGS sequence"/>
</dbReference>
<evidence type="ECO:0000313" key="3">
    <source>
        <dbReference type="Proteomes" id="UP000657918"/>
    </source>
</evidence>